<reference evidence="1" key="1">
    <citation type="journal article" date="2020" name="Nature">
        <title>Giant virus diversity and host interactions through global metagenomics.</title>
        <authorList>
            <person name="Schulz F."/>
            <person name="Roux S."/>
            <person name="Paez-Espino D."/>
            <person name="Jungbluth S."/>
            <person name="Walsh D.A."/>
            <person name="Denef V.J."/>
            <person name="McMahon K.D."/>
            <person name="Konstantinidis K.T."/>
            <person name="Eloe-Fadrosh E.A."/>
            <person name="Kyrpides N.C."/>
            <person name="Woyke T."/>
        </authorList>
    </citation>
    <scope>NUCLEOTIDE SEQUENCE</scope>
    <source>
        <strain evidence="1">GVMAG-S-3300013286-35</strain>
    </source>
</reference>
<evidence type="ECO:0000313" key="1">
    <source>
        <dbReference type="EMBL" id="QHU22145.1"/>
    </source>
</evidence>
<name>A0A6C0KW11_9ZZZZ</name>
<dbReference type="AlphaFoldDB" id="A0A6C0KW11"/>
<protein>
    <submittedName>
        <fullName evidence="1">Uncharacterized protein</fullName>
    </submittedName>
</protein>
<organism evidence="1">
    <name type="scientific">viral metagenome</name>
    <dbReference type="NCBI Taxonomy" id="1070528"/>
    <lineage>
        <taxon>unclassified sequences</taxon>
        <taxon>metagenomes</taxon>
        <taxon>organismal metagenomes</taxon>
    </lineage>
</organism>
<dbReference type="EMBL" id="MN740998">
    <property type="protein sequence ID" value="QHU22145.1"/>
    <property type="molecule type" value="Genomic_DNA"/>
</dbReference>
<proteinExistence type="predicted"/>
<accession>A0A6C0KW11</accession>
<sequence>MQNTARDTQPVSWSDIEQIIKMNPHRKRCVDPIRPDMAIQGEEVANPVTWLPGWTYAPATFKATPIGLALMATDPLHEISAVNTRREIEKESATELANDFDNMYAKHNGRGRGWVKTATSAELSQWSAGATEVPFDWTALLDKRKILSALIDLVCVKFGIRIAVWWSEHKKLCMWPIYESDDSSWDSAPILNIEVLTSGEAHVLLSPDSDIRAKPAVWANLFKTIGEWQWVRPSTSGSIAGKTLTDLKAEYAGIAGESMASLLPKKIDKETLANVIYRHQCLEMRLSPKEQPFY</sequence>